<evidence type="ECO:0000256" key="20">
    <source>
        <dbReference type="ARBA" id="ARBA00047734"/>
    </source>
</evidence>
<evidence type="ECO:0000256" key="2">
    <source>
        <dbReference type="ARBA" id="ARBA00004496"/>
    </source>
</evidence>
<evidence type="ECO:0000256" key="1">
    <source>
        <dbReference type="ARBA" id="ARBA00004170"/>
    </source>
</evidence>
<dbReference type="EMBL" id="BAAALG010000010">
    <property type="protein sequence ID" value="GAA1104681.1"/>
    <property type="molecule type" value="Genomic_DNA"/>
</dbReference>
<evidence type="ECO:0000256" key="12">
    <source>
        <dbReference type="ARBA" id="ARBA00023273"/>
    </source>
</evidence>
<keyword evidence="9" id="KW-0809">Transit peptide</keyword>
<evidence type="ECO:0000256" key="14">
    <source>
        <dbReference type="ARBA" id="ARBA00037002"/>
    </source>
</evidence>
<gene>
    <name evidence="25" type="ORF">GCM10009668_24940</name>
</gene>
<evidence type="ECO:0000256" key="21">
    <source>
        <dbReference type="ARBA" id="ARBA00047969"/>
    </source>
</evidence>
<evidence type="ECO:0000256" key="23">
    <source>
        <dbReference type="ARBA" id="ARBA00048180"/>
    </source>
</evidence>
<comment type="catalytic activity">
    <reaction evidence="19">
        <text>octanoyl-CoA + H2O = octanoate + CoA + H(+)</text>
        <dbReference type="Rhea" id="RHEA:30143"/>
        <dbReference type="ChEBI" id="CHEBI:15377"/>
        <dbReference type="ChEBI" id="CHEBI:15378"/>
        <dbReference type="ChEBI" id="CHEBI:25646"/>
        <dbReference type="ChEBI" id="CHEBI:57287"/>
        <dbReference type="ChEBI" id="CHEBI:57386"/>
    </reaction>
    <physiologicalReaction direction="left-to-right" evidence="19">
        <dbReference type="Rhea" id="RHEA:30144"/>
    </physiologicalReaction>
</comment>
<dbReference type="InterPro" id="IPR006683">
    <property type="entry name" value="Thioestr_dom"/>
</dbReference>
<evidence type="ECO:0000256" key="18">
    <source>
        <dbReference type="ARBA" id="ARBA00043210"/>
    </source>
</evidence>
<evidence type="ECO:0000256" key="9">
    <source>
        <dbReference type="ARBA" id="ARBA00022946"/>
    </source>
</evidence>
<protein>
    <recommendedName>
        <fullName evidence="17">Acyl-coenzyme A thioesterase THEM4</fullName>
        <ecNumber evidence="16">3.1.2.2</ecNumber>
    </recommendedName>
    <alternativeName>
        <fullName evidence="18">Thioesterase superfamily member 4</fullName>
    </alternativeName>
</protein>
<comment type="caution">
    <text evidence="25">The sequence shown here is derived from an EMBL/GenBank/DDBJ whole genome shotgun (WGS) entry which is preliminary data.</text>
</comment>
<dbReference type="CDD" id="cd03443">
    <property type="entry name" value="PaaI_thioesterase"/>
    <property type="match status" value="1"/>
</dbReference>
<keyword evidence="7" id="KW-0378">Hydrolase</keyword>
<reference evidence="25 26" key="1">
    <citation type="journal article" date="2019" name="Int. J. Syst. Evol. Microbiol.">
        <title>The Global Catalogue of Microorganisms (GCM) 10K type strain sequencing project: providing services to taxonomists for standard genome sequencing and annotation.</title>
        <authorList>
            <consortium name="The Broad Institute Genomics Platform"/>
            <consortium name="The Broad Institute Genome Sequencing Center for Infectious Disease"/>
            <person name="Wu L."/>
            <person name="Ma J."/>
        </authorList>
    </citation>
    <scope>NUCLEOTIDE SEQUENCE [LARGE SCALE GENOMIC DNA]</scope>
    <source>
        <strain evidence="25 26">JCM 13008</strain>
    </source>
</reference>
<keyword evidence="12" id="KW-0966">Cell projection</keyword>
<evidence type="ECO:0000256" key="22">
    <source>
        <dbReference type="ARBA" id="ARBA00048074"/>
    </source>
</evidence>
<evidence type="ECO:0000256" key="6">
    <source>
        <dbReference type="ARBA" id="ARBA00022703"/>
    </source>
</evidence>
<keyword evidence="4" id="KW-1003">Cell membrane</keyword>
<evidence type="ECO:0000256" key="16">
    <source>
        <dbReference type="ARBA" id="ARBA00038848"/>
    </source>
</evidence>
<organism evidence="25 26">
    <name type="scientific">Nocardioides dubius</name>
    <dbReference type="NCBI Taxonomy" id="317019"/>
    <lineage>
        <taxon>Bacteria</taxon>
        <taxon>Bacillati</taxon>
        <taxon>Actinomycetota</taxon>
        <taxon>Actinomycetes</taxon>
        <taxon>Propionibacteriales</taxon>
        <taxon>Nocardioidaceae</taxon>
        <taxon>Nocardioides</taxon>
    </lineage>
</organism>
<comment type="catalytic activity">
    <reaction evidence="22">
        <text>dodecanoyl-CoA + H2O = dodecanoate + CoA + H(+)</text>
        <dbReference type="Rhea" id="RHEA:30135"/>
        <dbReference type="ChEBI" id="CHEBI:15377"/>
        <dbReference type="ChEBI" id="CHEBI:15378"/>
        <dbReference type="ChEBI" id="CHEBI:18262"/>
        <dbReference type="ChEBI" id="CHEBI:57287"/>
        <dbReference type="ChEBI" id="CHEBI:57375"/>
    </reaction>
    <physiologicalReaction direction="left-to-right" evidence="22">
        <dbReference type="Rhea" id="RHEA:30136"/>
    </physiologicalReaction>
</comment>
<keyword evidence="11" id="KW-0472">Membrane</keyword>
<evidence type="ECO:0000256" key="3">
    <source>
        <dbReference type="ARBA" id="ARBA00004632"/>
    </source>
</evidence>
<dbReference type="Gene3D" id="3.10.129.10">
    <property type="entry name" value="Hotdog Thioesterase"/>
    <property type="match status" value="1"/>
</dbReference>
<evidence type="ECO:0000313" key="25">
    <source>
        <dbReference type="EMBL" id="GAA1104681.1"/>
    </source>
</evidence>
<evidence type="ECO:0000313" key="26">
    <source>
        <dbReference type="Proteomes" id="UP001501581"/>
    </source>
</evidence>
<evidence type="ECO:0000256" key="13">
    <source>
        <dbReference type="ARBA" id="ARBA00035852"/>
    </source>
</evidence>
<sequence length="202" mass="22403">MRAVEEETDHRAATLELIEATRELMLASATTEMGLAELHSATEQMRAITAVLAQRRRPRVLRGDFDAPARARAIGPEAGYRLFPFHPVAFPMEMHFSESGARASVVANALFEGPRETVHGGFVAHILDCMLGTLMQARGTLALTASLEITYHRRTPLDEPLELFSRIVEIDGRKTIAEGWIEHDGVRTAEARGLFIALKETR</sequence>
<evidence type="ECO:0000259" key="24">
    <source>
        <dbReference type="Pfam" id="PF03061"/>
    </source>
</evidence>
<dbReference type="InterPro" id="IPR029069">
    <property type="entry name" value="HotDog_dom_sf"/>
</dbReference>
<feature type="domain" description="Thioesterase" evidence="24">
    <location>
        <begin position="117"/>
        <end position="175"/>
    </location>
</feature>
<evidence type="ECO:0000256" key="5">
    <source>
        <dbReference type="ARBA" id="ARBA00022490"/>
    </source>
</evidence>
<keyword evidence="5" id="KW-0963">Cytoplasm</keyword>
<evidence type="ECO:0000256" key="7">
    <source>
        <dbReference type="ARBA" id="ARBA00022801"/>
    </source>
</evidence>
<evidence type="ECO:0000256" key="8">
    <source>
        <dbReference type="ARBA" id="ARBA00022832"/>
    </source>
</evidence>
<dbReference type="Proteomes" id="UP001501581">
    <property type="component" value="Unassembled WGS sequence"/>
</dbReference>
<name>A0ABN1TVW7_9ACTN</name>
<keyword evidence="6" id="KW-0053">Apoptosis</keyword>
<dbReference type="RefSeq" id="WP_343994874.1">
    <property type="nucleotide sequence ID" value="NZ_BAAALG010000010.1"/>
</dbReference>
<evidence type="ECO:0000256" key="11">
    <source>
        <dbReference type="ARBA" id="ARBA00023136"/>
    </source>
</evidence>
<comment type="similarity">
    <text evidence="15">Belongs to the THEM4/THEM5 thioesterase family.</text>
</comment>
<keyword evidence="26" id="KW-1185">Reference proteome</keyword>
<comment type="catalytic activity">
    <reaction evidence="23">
        <text>tetradecanoyl-CoA + H2O = tetradecanoate + CoA + H(+)</text>
        <dbReference type="Rhea" id="RHEA:40119"/>
        <dbReference type="ChEBI" id="CHEBI:15377"/>
        <dbReference type="ChEBI" id="CHEBI:15378"/>
        <dbReference type="ChEBI" id="CHEBI:30807"/>
        <dbReference type="ChEBI" id="CHEBI:57287"/>
        <dbReference type="ChEBI" id="CHEBI:57385"/>
    </reaction>
    <physiologicalReaction direction="left-to-right" evidence="23">
        <dbReference type="Rhea" id="RHEA:40120"/>
    </physiologicalReaction>
</comment>
<keyword evidence="8" id="KW-0276">Fatty acid metabolism</keyword>
<evidence type="ECO:0000256" key="15">
    <source>
        <dbReference type="ARBA" id="ARBA00038456"/>
    </source>
</evidence>
<evidence type="ECO:0000256" key="19">
    <source>
        <dbReference type="ARBA" id="ARBA00047588"/>
    </source>
</evidence>
<comment type="catalytic activity">
    <reaction evidence="13">
        <text>(5Z,8Z,11Z,14Z)-eicosatetraenoyl-CoA + H2O = (5Z,8Z,11Z,14Z)-eicosatetraenoate + CoA + H(+)</text>
        <dbReference type="Rhea" id="RHEA:40151"/>
        <dbReference type="ChEBI" id="CHEBI:15377"/>
        <dbReference type="ChEBI" id="CHEBI:15378"/>
        <dbReference type="ChEBI" id="CHEBI:32395"/>
        <dbReference type="ChEBI" id="CHEBI:57287"/>
        <dbReference type="ChEBI" id="CHEBI:57368"/>
    </reaction>
    <physiologicalReaction direction="left-to-right" evidence="13">
        <dbReference type="Rhea" id="RHEA:40152"/>
    </physiologicalReaction>
</comment>
<comment type="catalytic activity">
    <reaction evidence="20">
        <text>hexadecanoyl-CoA + H2O = hexadecanoate + CoA + H(+)</text>
        <dbReference type="Rhea" id="RHEA:16645"/>
        <dbReference type="ChEBI" id="CHEBI:7896"/>
        <dbReference type="ChEBI" id="CHEBI:15377"/>
        <dbReference type="ChEBI" id="CHEBI:15378"/>
        <dbReference type="ChEBI" id="CHEBI:57287"/>
        <dbReference type="ChEBI" id="CHEBI:57379"/>
        <dbReference type="EC" id="3.1.2.2"/>
    </reaction>
    <physiologicalReaction direction="left-to-right" evidence="20">
        <dbReference type="Rhea" id="RHEA:16646"/>
    </physiologicalReaction>
</comment>
<accession>A0ABN1TVW7</accession>
<comment type="catalytic activity">
    <reaction evidence="14">
        <text>(9Z)-octadecenoyl-CoA + H2O = (9Z)-octadecenoate + CoA + H(+)</text>
        <dbReference type="Rhea" id="RHEA:40139"/>
        <dbReference type="ChEBI" id="CHEBI:15377"/>
        <dbReference type="ChEBI" id="CHEBI:15378"/>
        <dbReference type="ChEBI" id="CHEBI:30823"/>
        <dbReference type="ChEBI" id="CHEBI:57287"/>
        <dbReference type="ChEBI" id="CHEBI:57387"/>
    </reaction>
    <physiologicalReaction direction="left-to-right" evidence="14">
        <dbReference type="Rhea" id="RHEA:40140"/>
    </physiologicalReaction>
</comment>
<dbReference type="PANTHER" id="PTHR12418:SF19">
    <property type="entry name" value="ACYL-COENZYME A THIOESTERASE THEM4"/>
    <property type="match status" value="1"/>
</dbReference>
<evidence type="ECO:0000256" key="10">
    <source>
        <dbReference type="ARBA" id="ARBA00023098"/>
    </source>
</evidence>
<evidence type="ECO:0000256" key="17">
    <source>
        <dbReference type="ARBA" id="ARBA00040123"/>
    </source>
</evidence>
<comment type="catalytic activity">
    <reaction evidence="21">
        <text>decanoyl-CoA + H2O = decanoate + CoA + H(+)</text>
        <dbReference type="Rhea" id="RHEA:40059"/>
        <dbReference type="ChEBI" id="CHEBI:15377"/>
        <dbReference type="ChEBI" id="CHEBI:15378"/>
        <dbReference type="ChEBI" id="CHEBI:27689"/>
        <dbReference type="ChEBI" id="CHEBI:57287"/>
        <dbReference type="ChEBI" id="CHEBI:61430"/>
    </reaction>
    <physiologicalReaction direction="left-to-right" evidence="21">
        <dbReference type="Rhea" id="RHEA:40060"/>
    </physiologicalReaction>
</comment>
<dbReference type="EC" id="3.1.2.2" evidence="16"/>
<keyword evidence="10" id="KW-0443">Lipid metabolism</keyword>
<dbReference type="InterPro" id="IPR052365">
    <property type="entry name" value="THEM4/THEM5_acyl-CoA_thioest"/>
</dbReference>
<comment type="subcellular location">
    <subcellularLocation>
        <location evidence="3">Cell projection</location>
        <location evidence="3">Ruffle membrane</location>
    </subcellularLocation>
    <subcellularLocation>
        <location evidence="2">Cytoplasm</location>
    </subcellularLocation>
    <subcellularLocation>
        <location evidence="1">Membrane</location>
        <topology evidence="1">Peripheral membrane protein</topology>
    </subcellularLocation>
</comment>
<dbReference type="SUPFAM" id="SSF54637">
    <property type="entry name" value="Thioesterase/thiol ester dehydrase-isomerase"/>
    <property type="match status" value="1"/>
</dbReference>
<dbReference type="PANTHER" id="PTHR12418">
    <property type="entry name" value="ACYL-COENZYME A THIOESTERASE THEM4"/>
    <property type="match status" value="1"/>
</dbReference>
<evidence type="ECO:0000256" key="4">
    <source>
        <dbReference type="ARBA" id="ARBA00022475"/>
    </source>
</evidence>
<dbReference type="Pfam" id="PF03061">
    <property type="entry name" value="4HBT"/>
    <property type="match status" value="1"/>
</dbReference>
<proteinExistence type="inferred from homology"/>